<reference evidence="3 4" key="1">
    <citation type="submission" date="2020-07" db="EMBL/GenBank/DDBJ databases">
        <authorList>
            <person name="Maaloum M."/>
        </authorList>
    </citation>
    <scope>NUCLEOTIDE SEQUENCE [LARGE SCALE GENOMIC DNA]</scope>
    <source>
        <strain evidence="3 4">GCS-AN-3</strain>
    </source>
</reference>
<keyword evidence="1" id="KW-0472">Membrane</keyword>
<accession>A0A853IK25</accession>
<evidence type="ECO:0000313" key="4">
    <source>
        <dbReference type="Proteomes" id="UP000589716"/>
    </source>
</evidence>
<dbReference type="EMBL" id="JACCKX010000001">
    <property type="protein sequence ID" value="NZA00716.1"/>
    <property type="molecule type" value="Genomic_DNA"/>
</dbReference>
<evidence type="ECO:0000259" key="2">
    <source>
        <dbReference type="Pfam" id="PF13386"/>
    </source>
</evidence>
<dbReference type="PANTHER" id="PTHR42208:SF1">
    <property type="entry name" value="HEAVY METAL TRANSPORTER"/>
    <property type="match status" value="1"/>
</dbReference>
<feature type="transmembrane region" description="Helical" evidence="1">
    <location>
        <begin position="81"/>
        <end position="105"/>
    </location>
</feature>
<dbReference type="PANTHER" id="PTHR42208">
    <property type="entry name" value="HEAVY METAL TRANSPORTER-RELATED"/>
    <property type="match status" value="1"/>
</dbReference>
<dbReference type="Proteomes" id="UP000589716">
    <property type="component" value="Unassembled WGS sequence"/>
</dbReference>
<feature type="transmembrane region" description="Helical" evidence="1">
    <location>
        <begin position="160"/>
        <end position="183"/>
    </location>
</feature>
<keyword evidence="1" id="KW-0812">Transmembrane</keyword>
<organism evidence="3 4">
    <name type="scientific">Ottowia beijingensis</name>
    <dbReference type="NCBI Taxonomy" id="1207057"/>
    <lineage>
        <taxon>Bacteria</taxon>
        <taxon>Pseudomonadati</taxon>
        <taxon>Pseudomonadota</taxon>
        <taxon>Betaproteobacteria</taxon>
        <taxon>Burkholderiales</taxon>
        <taxon>Comamonadaceae</taxon>
        <taxon>Ottowia</taxon>
    </lineage>
</organism>
<protein>
    <submittedName>
        <fullName evidence="3">Sulfite exporter TauE/SafE family protein</fullName>
    </submittedName>
</protein>
<evidence type="ECO:0000256" key="1">
    <source>
        <dbReference type="SAM" id="Phobius"/>
    </source>
</evidence>
<feature type="domain" description="Urease accessory protein UreH-like transmembrane" evidence="2">
    <location>
        <begin position="8"/>
        <end position="207"/>
    </location>
</feature>
<comment type="caution">
    <text evidence="3">The sequence shown here is derived from an EMBL/GenBank/DDBJ whole genome shotgun (WGS) entry which is preliminary data.</text>
</comment>
<dbReference type="Pfam" id="PF13386">
    <property type="entry name" value="DsbD_2"/>
    <property type="match status" value="1"/>
</dbReference>
<feature type="transmembrane region" description="Helical" evidence="1">
    <location>
        <begin position="126"/>
        <end position="154"/>
    </location>
</feature>
<keyword evidence="1" id="KW-1133">Transmembrane helix</keyword>
<proteinExistence type="predicted"/>
<dbReference type="AlphaFoldDB" id="A0A853IK25"/>
<name>A0A853IK25_9BURK</name>
<evidence type="ECO:0000313" key="3">
    <source>
        <dbReference type="EMBL" id="NZA00716.1"/>
    </source>
</evidence>
<dbReference type="RefSeq" id="WP_180549267.1">
    <property type="nucleotide sequence ID" value="NZ_JACCKX010000001.1"/>
</dbReference>
<feature type="transmembrane region" description="Helical" evidence="1">
    <location>
        <begin position="195"/>
        <end position="215"/>
    </location>
</feature>
<keyword evidence="4" id="KW-1185">Reference proteome</keyword>
<gene>
    <name evidence="3" type="ORF">H0I39_01050</name>
</gene>
<sequence length="225" mass="22810">MQTSLLVTALLMGLAGGPHCIAMCGAACAGIGQAAAPHSTRAIGTFQLGRVIGYGALGGLAAATMQGLGWLTVQSAALRPVWTMVHVAAVLMGLALVVLAQQPVWLETGARRIWTKVRSATQSMGLAAPLGLGVAWALLPCGLLYSALMVAALAGSVAGGAAVMAVFAIGSGVSLWAGPWLLLRLGSNGRGAWSMRIAGLALMAVSAWGLYMGLVHDQAPWCVVP</sequence>
<dbReference type="InterPro" id="IPR039447">
    <property type="entry name" value="UreH-like_TM_dom"/>
</dbReference>